<accession>A0A9C7CSK3</accession>
<dbReference type="InterPro" id="IPR050157">
    <property type="entry name" value="PSI_iron-sulfur_center"/>
</dbReference>
<evidence type="ECO:0000256" key="4">
    <source>
        <dbReference type="ARBA" id="ARBA00023014"/>
    </source>
</evidence>
<reference evidence="6" key="1">
    <citation type="submission" date="2022-11" db="EMBL/GenBank/DDBJ databases">
        <title>Complete Genome Sequences of three Polynucleobacter sp. Subcluster PnecC Strains KF022, KF023, and KF032 Isolated from a Shallow Eutrophic Lake in Japan.</title>
        <authorList>
            <person name="Ogata Y."/>
            <person name="Watanabe K."/>
            <person name="Takemine S."/>
            <person name="Shindo C."/>
            <person name="Kurokawa R."/>
            <person name="Suda W."/>
        </authorList>
    </citation>
    <scope>NUCLEOTIDE SEQUENCE</scope>
    <source>
        <strain evidence="6">KF023</strain>
    </source>
</reference>
<dbReference type="Gene3D" id="3.30.70.20">
    <property type="match status" value="3"/>
</dbReference>
<dbReference type="GO" id="GO:0046872">
    <property type="term" value="F:metal ion binding"/>
    <property type="evidence" value="ECO:0007669"/>
    <property type="project" value="UniProtKB-KW"/>
</dbReference>
<dbReference type="Pfam" id="PF13187">
    <property type="entry name" value="Fer4_9"/>
    <property type="match status" value="1"/>
</dbReference>
<keyword evidence="1" id="KW-0004">4Fe-4S</keyword>
<dbReference type="InterPro" id="IPR017896">
    <property type="entry name" value="4Fe4S_Fe-S-bd"/>
</dbReference>
<feature type="domain" description="4Fe-4S ferredoxin-type" evidence="5">
    <location>
        <begin position="181"/>
        <end position="210"/>
    </location>
</feature>
<dbReference type="Proteomes" id="UP001211097">
    <property type="component" value="Chromosome"/>
</dbReference>
<sequence length="697" mass="74778">MSQKLVCNCNSTMPLDAKALGVPMHTSLCRQEVGSFLKALEGSDSVVVACTQEAALFGELADQAEKPLVAPLRFVNIREVAGWTQEAKTSGPKIAALLALADMPEADPVPVVNYESQGRLLIIGAGSQAIPWAEKLSSALDVSVLCTEPGDLPLNRSYPIYTGAVTKLDGYLGNFSVDWDLQNPIDPEMCTRCGACVEVCPEGAIDLSFQINLNKCKSHRDCVTACAGIGAISFDRKERGRNSEFDLILDLRTDPKMRMSQTPQGYFAPGNDPLDQALAVNQLTEMVGEFEKPKYFTYNEKICAHGRNGKVGCSACIDVCSTGAIGSIFKNGQGSVEVNPNLCMGCGACATSCPSGAMSYNYPSVAHQGKELKTVANVFTAEAKKINQAMAPSLLLHTLKAGTQMIDGLGRSSHIMPKQFEGLPAFVIPYGIEHIASTGLDLWLGALSYGFAEVILLLSGDEDPAYRATLEEQAGLANSILKAYGFDERIHLILASSTDDLSTVSKAMGALRQRGSLNSICTPTSMGLSNQKRETLEAVLEHLQKQAKTPLPEVGVALPSSSLLGGLTINKDACTLCMSCVSSCPEGVLLDNPDEPILSFIEKQCVQCGICAQTCPEHALTLAPRLRTVEQRKQKVTLNETQPFHCISCGKVFGTLKMVDLMLTKLGTHGAFAGAAMDRLKMCSDCRVVDMVKKEHE</sequence>
<dbReference type="PROSITE" id="PS00198">
    <property type="entry name" value="4FE4S_FER_1"/>
    <property type="match status" value="4"/>
</dbReference>
<dbReference type="AlphaFoldDB" id="A0A9C7CSK3"/>
<keyword evidence="4" id="KW-0411">Iron-sulfur</keyword>
<feature type="domain" description="4Fe-4S ferredoxin-type" evidence="5">
    <location>
        <begin position="565"/>
        <end position="593"/>
    </location>
</feature>
<dbReference type="InterPro" id="IPR017900">
    <property type="entry name" value="4Fe4S_Fe_S_CS"/>
</dbReference>
<dbReference type="PANTHER" id="PTHR24960:SF79">
    <property type="entry name" value="PHOTOSYSTEM I IRON-SULFUR CENTER"/>
    <property type="match status" value="1"/>
</dbReference>
<dbReference type="EMBL" id="AP026973">
    <property type="protein sequence ID" value="BDT76809.1"/>
    <property type="molecule type" value="Genomic_DNA"/>
</dbReference>
<dbReference type="KEGG" id="pyt:PKF023_06120"/>
<evidence type="ECO:0000256" key="2">
    <source>
        <dbReference type="ARBA" id="ARBA00022723"/>
    </source>
</evidence>
<dbReference type="RefSeq" id="WP_281743232.1">
    <property type="nucleotide sequence ID" value="NZ_AP026973.1"/>
</dbReference>
<feature type="domain" description="4Fe-4S ferredoxin-type" evidence="5">
    <location>
        <begin position="594"/>
        <end position="625"/>
    </location>
</feature>
<dbReference type="Pfam" id="PF00037">
    <property type="entry name" value="Fer4"/>
    <property type="match status" value="1"/>
</dbReference>
<keyword evidence="3" id="KW-0408">Iron</keyword>
<evidence type="ECO:0000256" key="3">
    <source>
        <dbReference type="ARBA" id="ARBA00023004"/>
    </source>
</evidence>
<organism evidence="6">
    <name type="scientific">Polynucleobacter yangtzensis</name>
    <dbReference type="NCBI Taxonomy" id="1743159"/>
    <lineage>
        <taxon>Bacteria</taxon>
        <taxon>Pseudomonadati</taxon>
        <taxon>Pseudomonadota</taxon>
        <taxon>Betaproteobacteria</taxon>
        <taxon>Burkholderiales</taxon>
        <taxon>Burkholderiaceae</taxon>
        <taxon>Polynucleobacter</taxon>
    </lineage>
</organism>
<dbReference type="GO" id="GO:0051539">
    <property type="term" value="F:4 iron, 4 sulfur cluster binding"/>
    <property type="evidence" value="ECO:0007669"/>
    <property type="project" value="UniProtKB-KW"/>
</dbReference>
<evidence type="ECO:0000256" key="1">
    <source>
        <dbReference type="ARBA" id="ARBA00022485"/>
    </source>
</evidence>
<feature type="domain" description="4Fe-4S ferredoxin-type" evidence="5">
    <location>
        <begin position="334"/>
        <end position="363"/>
    </location>
</feature>
<evidence type="ECO:0000259" key="5">
    <source>
        <dbReference type="PROSITE" id="PS51379"/>
    </source>
</evidence>
<dbReference type="SUPFAM" id="SSF54862">
    <property type="entry name" value="4Fe-4S ferredoxins"/>
    <property type="match status" value="2"/>
</dbReference>
<dbReference type="PROSITE" id="PS51379">
    <property type="entry name" value="4FE4S_FER_2"/>
    <property type="match status" value="4"/>
</dbReference>
<dbReference type="PANTHER" id="PTHR24960">
    <property type="entry name" value="PHOTOSYSTEM I IRON-SULFUR CENTER-RELATED"/>
    <property type="match status" value="1"/>
</dbReference>
<name>A0A9C7CSK3_9BURK</name>
<protein>
    <submittedName>
        <fullName evidence="6">4Fe-4S ferredoxin</fullName>
    </submittedName>
</protein>
<keyword evidence="2" id="KW-0479">Metal-binding</keyword>
<proteinExistence type="predicted"/>
<dbReference type="Pfam" id="PF12838">
    <property type="entry name" value="Fer4_7"/>
    <property type="match status" value="1"/>
</dbReference>
<gene>
    <name evidence="6" type="ORF">PKF023_06120</name>
</gene>
<evidence type="ECO:0000313" key="6">
    <source>
        <dbReference type="EMBL" id="BDT76809.1"/>
    </source>
</evidence>